<name>A0ABN2KSL6_9MICC</name>
<comment type="similarity">
    <text evidence="2">Belongs to the UPF0014 family.</text>
</comment>
<evidence type="ECO:0000256" key="4">
    <source>
        <dbReference type="ARBA" id="ARBA00022989"/>
    </source>
</evidence>
<feature type="transmembrane region" description="Helical" evidence="6">
    <location>
        <begin position="121"/>
        <end position="140"/>
    </location>
</feature>
<reference evidence="7 8" key="1">
    <citation type="journal article" date="2019" name="Int. J. Syst. Evol. Microbiol.">
        <title>The Global Catalogue of Microorganisms (GCM) 10K type strain sequencing project: providing services to taxonomists for standard genome sequencing and annotation.</title>
        <authorList>
            <consortium name="The Broad Institute Genomics Platform"/>
            <consortium name="The Broad Institute Genome Sequencing Center for Infectious Disease"/>
            <person name="Wu L."/>
            <person name="Ma J."/>
        </authorList>
    </citation>
    <scope>NUCLEOTIDE SEQUENCE [LARGE SCALE GENOMIC DNA]</scope>
    <source>
        <strain evidence="7 8">JCM 14735</strain>
    </source>
</reference>
<gene>
    <name evidence="7" type="ORF">GCM10009767_22520</name>
</gene>
<protein>
    <recommendedName>
        <fullName evidence="9">ABC transporter permease</fullName>
    </recommendedName>
</protein>
<dbReference type="PANTHER" id="PTHR30028:SF0">
    <property type="entry name" value="PROTEIN ALUMINUM SENSITIVE 3"/>
    <property type="match status" value="1"/>
</dbReference>
<dbReference type="EMBL" id="BAAAOA010000027">
    <property type="protein sequence ID" value="GAA1763191.1"/>
    <property type="molecule type" value="Genomic_DNA"/>
</dbReference>
<accession>A0ABN2KSL6</accession>
<dbReference type="Pfam" id="PF03649">
    <property type="entry name" value="UPF0014"/>
    <property type="match status" value="1"/>
</dbReference>
<feature type="transmembrane region" description="Helical" evidence="6">
    <location>
        <begin position="64"/>
        <end position="83"/>
    </location>
</feature>
<keyword evidence="4 6" id="KW-1133">Transmembrane helix</keyword>
<feature type="transmembrane region" description="Helical" evidence="6">
    <location>
        <begin position="90"/>
        <end position="115"/>
    </location>
</feature>
<evidence type="ECO:0000256" key="2">
    <source>
        <dbReference type="ARBA" id="ARBA00005268"/>
    </source>
</evidence>
<sequence>MTWNAAALPTLLGIGLLVAVTAAALAARGVPRWSAPGLAVLRAAAQLAALSLVLSSVIENLLWVWLALGVMFVAAVLTAGGRLHAGARSLLWLGAVMLLAAAATLAIVFLTGAIAVAPQNVLAVGGIVIGNTMSIATLTGRRFRADVVERRAEVEGWLALGATPRQSTLDIARQAVLEALVPSVDQTRTTGMVVLPGAFVGAVFAGASPLEAGRFQLVVLAAILAAGALVAVGLVEALGRARTVPTE</sequence>
<dbReference type="RefSeq" id="WP_344122558.1">
    <property type="nucleotide sequence ID" value="NZ_BAAAOA010000027.1"/>
</dbReference>
<dbReference type="PANTHER" id="PTHR30028">
    <property type="entry name" value="UPF0014 INNER MEMBRANE PROTEIN YBBM-RELATED"/>
    <property type="match status" value="1"/>
</dbReference>
<evidence type="ECO:0000313" key="7">
    <source>
        <dbReference type="EMBL" id="GAA1763191.1"/>
    </source>
</evidence>
<evidence type="ECO:0008006" key="9">
    <source>
        <dbReference type="Google" id="ProtNLM"/>
    </source>
</evidence>
<feature type="transmembrane region" description="Helical" evidence="6">
    <location>
        <begin position="215"/>
        <end position="235"/>
    </location>
</feature>
<comment type="subcellular location">
    <subcellularLocation>
        <location evidence="1">Membrane</location>
        <topology evidence="1">Multi-pass membrane protein</topology>
    </subcellularLocation>
</comment>
<keyword evidence="3 6" id="KW-0812">Transmembrane</keyword>
<feature type="transmembrane region" description="Helical" evidence="6">
    <location>
        <begin position="6"/>
        <end position="27"/>
    </location>
</feature>
<feature type="transmembrane region" description="Helical" evidence="6">
    <location>
        <begin position="192"/>
        <end position="209"/>
    </location>
</feature>
<keyword evidence="8" id="KW-1185">Reference proteome</keyword>
<evidence type="ECO:0000256" key="3">
    <source>
        <dbReference type="ARBA" id="ARBA00022692"/>
    </source>
</evidence>
<dbReference type="InterPro" id="IPR005226">
    <property type="entry name" value="UPF0014_fam"/>
</dbReference>
<comment type="caution">
    <text evidence="7">The sequence shown here is derived from an EMBL/GenBank/DDBJ whole genome shotgun (WGS) entry which is preliminary data.</text>
</comment>
<keyword evidence="5 6" id="KW-0472">Membrane</keyword>
<dbReference type="Proteomes" id="UP001501204">
    <property type="component" value="Unassembled WGS sequence"/>
</dbReference>
<evidence type="ECO:0000313" key="8">
    <source>
        <dbReference type="Proteomes" id="UP001501204"/>
    </source>
</evidence>
<evidence type="ECO:0000256" key="6">
    <source>
        <dbReference type="SAM" id="Phobius"/>
    </source>
</evidence>
<organism evidence="7 8">
    <name type="scientific">Kocuria aegyptia</name>
    <dbReference type="NCBI Taxonomy" id="330943"/>
    <lineage>
        <taxon>Bacteria</taxon>
        <taxon>Bacillati</taxon>
        <taxon>Actinomycetota</taxon>
        <taxon>Actinomycetes</taxon>
        <taxon>Micrococcales</taxon>
        <taxon>Micrococcaceae</taxon>
        <taxon>Kocuria</taxon>
    </lineage>
</organism>
<proteinExistence type="inferred from homology"/>
<evidence type="ECO:0000256" key="1">
    <source>
        <dbReference type="ARBA" id="ARBA00004141"/>
    </source>
</evidence>
<evidence type="ECO:0000256" key="5">
    <source>
        <dbReference type="ARBA" id="ARBA00023136"/>
    </source>
</evidence>